<dbReference type="EMBL" id="MBTG01000023">
    <property type="protein sequence ID" value="OPH53331.1"/>
    <property type="molecule type" value="Genomic_DNA"/>
</dbReference>
<evidence type="ECO:0000313" key="1">
    <source>
        <dbReference type="EMBL" id="OPH53331.1"/>
    </source>
</evidence>
<comment type="caution">
    <text evidence="1">The sequence shown here is derived from an EMBL/GenBank/DDBJ whole genome shotgun (WGS) entry which is preliminary data.</text>
</comment>
<gene>
    <name evidence="1" type="ORF">BC351_05500</name>
</gene>
<dbReference type="OrthoDB" id="2627398at2"/>
<sequence length="317" mass="35863">MRLIRIYSIILVLITLTTLLFLFKNGSASTSSVSQTNVNMKGYALQVYTPNDQLHQSYIIDMTQGSTFNHKIMFMNSSGRTSTFSLLVYLNYQQIPFKADTNGLNEYAYQFTLEQDKSILIPLEFSTDDLAEGTHALTFSIIAGSDKHASALDVVTDSFGISGRFNLRLNANKQTGIALTPEIIKDTFKQNTYSGLLINQDRNQKEKFLTPQKLITAKSGGMIELALRGGGTPNEEYVVWLTVDWKQIKAFDEKAFLFFRIPKNESMYTPITFKAPTQPGEYEIAAYMTPNPFKQLDDGFFQDISTYTSHRFTLKVE</sequence>
<name>A0A1V4HFF9_9BACL</name>
<reference evidence="2" key="1">
    <citation type="submission" date="2016-07" db="EMBL/GenBank/DDBJ databases">
        <authorList>
            <person name="Florea S."/>
            <person name="Webb J.S."/>
            <person name="Jaromczyk J."/>
            <person name="Schardl C.L."/>
        </authorList>
    </citation>
    <scope>NUCLEOTIDE SEQUENCE [LARGE SCALE GENOMIC DNA]</scope>
    <source>
        <strain evidence="2">CY1</strain>
    </source>
</reference>
<keyword evidence="2" id="KW-1185">Reference proteome</keyword>
<protein>
    <submittedName>
        <fullName evidence="1">Uncharacterized protein</fullName>
    </submittedName>
</protein>
<evidence type="ECO:0000313" key="2">
    <source>
        <dbReference type="Proteomes" id="UP000190626"/>
    </source>
</evidence>
<dbReference type="Proteomes" id="UP000190626">
    <property type="component" value="Unassembled WGS sequence"/>
</dbReference>
<dbReference type="STRING" id="1469647.BC351_05500"/>
<dbReference type="RefSeq" id="WP_079415336.1">
    <property type="nucleotide sequence ID" value="NZ_MBTG01000023.1"/>
</dbReference>
<organism evidence="1 2">
    <name type="scientific">Paenibacillus ferrarius</name>
    <dbReference type="NCBI Taxonomy" id="1469647"/>
    <lineage>
        <taxon>Bacteria</taxon>
        <taxon>Bacillati</taxon>
        <taxon>Bacillota</taxon>
        <taxon>Bacilli</taxon>
        <taxon>Bacillales</taxon>
        <taxon>Paenibacillaceae</taxon>
        <taxon>Paenibacillus</taxon>
    </lineage>
</organism>
<dbReference type="AlphaFoldDB" id="A0A1V4HFF9"/>
<proteinExistence type="predicted"/>
<accession>A0A1V4HFF9</accession>